<evidence type="ECO:0000313" key="4">
    <source>
        <dbReference type="Proteomes" id="UP000178129"/>
    </source>
</evidence>
<dbReference type="InParanoid" id="A0A1E1KJD1"/>
<gene>
    <name evidence="3" type="ORF">RCO7_02665</name>
</gene>
<dbReference type="Proteomes" id="UP000178129">
    <property type="component" value="Unassembled WGS sequence"/>
</dbReference>
<comment type="caution">
    <text evidence="3">The sequence shown here is derived from an EMBL/GenBank/DDBJ whole genome shotgun (WGS) entry which is preliminary data.</text>
</comment>
<feature type="signal peptide" evidence="2">
    <location>
        <begin position="1"/>
        <end position="21"/>
    </location>
</feature>
<name>A0A1E1KJD1_9HELO</name>
<reference evidence="4" key="1">
    <citation type="submission" date="2016-03" db="EMBL/GenBank/DDBJ databases">
        <authorList>
            <person name="Ploux O."/>
        </authorList>
    </citation>
    <scope>NUCLEOTIDE SEQUENCE [LARGE SCALE GENOMIC DNA]</scope>
    <source>
        <strain evidence="4">UK7</strain>
    </source>
</reference>
<proteinExistence type="predicted"/>
<evidence type="ECO:0000256" key="2">
    <source>
        <dbReference type="SAM" id="SignalP"/>
    </source>
</evidence>
<sequence length="207" mass="21596">MSLKTLLILLISLSLASSSSAQQPTPFIPATHTGYSLSSSSSPTSKPPGTAPTTPPLPHFYPLIAATFRYPNQNIKTATNTNNAGAGAGDASSVWQALSSIQATWTAGTAYAKITAAVYQAAPESARSSLSVSGYNWDDVVAQPWYDDVDTTTQDQVKAQEEVLQETFDSMVSETKAVSGGGTIRNTNRLGIGMGLLGALVIAALIL</sequence>
<feature type="compositionally biased region" description="Pro residues" evidence="1">
    <location>
        <begin position="45"/>
        <end position="56"/>
    </location>
</feature>
<dbReference type="AlphaFoldDB" id="A0A1E1KJD1"/>
<organism evidence="3 4">
    <name type="scientific">Rhynchosporium graminicola</name>
    <dbReference type="NCBI Taxonomy" id="2792576"/>
    <lineage>
        <taxon>Eukaryota</taxon>
        <taxon>Fungi</taxon>
        <taxon>Dikarya</taxon>
        <taxon>Ascomycota</taxon>
        <taxon>Pezizomycotina</taxon>
        <taxon>Leotiomycetes</taxon>
        <taxon>Helotiales</taxon>
        <taxon>Ploettnerulaceae</taxon>
        <taxon>Rhynchosporium</taxon>
    </lineage>
</organism>
<dbReference type="EMBL" id="FJUW01000012">
    <property type="protein sequence ID" value="CZS96914.1"/>
    <property type="molecule type" value="Genomic_DNA"/>
</dbReference>
<evidence type="ECO:0000313" key="3">
    <source>
        <dbReference type="EMBL" id="CZS96914.1"/>
    </source>
</evidence>
<feature type="compositionally biased region" description="Low complexity" evidence="1">
    <location>
        <begin position="32"/>
        <end position="44"/>
    </location>
</feature>
<protein>
    <submittedName>
        <fullName evidence="3">Uncharacterized protein</fullName>
    </submittedName>
</protein>
<evidence type="ECO:0000256" key="1">
    <source>
        <dbReference type="SAM" id="MobiDB-lite"/>
    </source>
</evidence>
<keyword evidence="4" id="KW-1185">Reference proteome</keyword>
<accession>A0A1E1KJD1</accession>
<keyword evidence="2" id="KW-0732">Signal</keyword>
<feature type="chain" id="PRO_5009446140" evidence="2">
    <location>
        <begin position="22"/>
        <end position="207"/>
    </location>
</feature>
<feature type="region of interest" description="Disordered" evidence="1">
    <location>
        <begin position="32"/>
        <end position="56"/>
    </location>
</feature>